<reference evidence="1" key="1">
    <citation type="submission" date="2022-02" db="EMBL/GenBank/DDBJ databases">
        <title>Plant Genome Project.</title>
        <authorList>
            <person name="Zhang R.-G."/>
        </authorList>
    </citation>
    <scope>NUCLEOTIDE SEQUENCE</scope>
    <source>
        <strain evidence="1">AT1</strain>
    </source>
</reference>
<protein>
    <submittedName>
        <fullName evidence="1">Uncharacterized protein</fullName>
    </submittedName>
</protein>
<comment type="caution">
    <text evidence="1">The sequence shown here is derived from an EMBL/GenBank/DDBJ whole genome shotgun (WGS) entry which is preliminary data.</text>
</comment>
<proteinExistence type="predicted"/>
<name>A0ACC0Q3J1_RHOML</name>
<gene>
    <name evidence="1" type="ORF">RHMOL_Rhmol01G0187700</name>
</gene>
<sequence>MHHSRRDVSAIKKAMLWVAAKCGREGDVYMPTEADMRESTLEEPERMHGVGTSGGGESSAQRRGK</sequence>
<evidence type="ECO:0000313" key="2">
    <source>
        <dbReference type="Proteomes" id="UP001062846"/>
    </source>
</evidence>
<keyword evidence="2" id="KW-1185">Reference proteome</keyword>
<dbReference type="EMBL" id="CM046388">
    <property type="protein sequence ID" value="KAI8572310.1"/>
    <property type="molecule type" value="Genomic_DNA"/>
</dbReference>
<dbReference type="Proteomes" id="UP001062846">
    <property type="component" value="Chromosome 1"/>
</dbReference>
<accession>A0ACC0Q3J1</accession>
<organism evidence="1 2">
    <name type="scientific">Rhododendron molle</name>
    <name type="common">Chinese azalea</name>
    <name type="synonym">Azalea mollis</name>
    <dbReference type="NCBI Taxonomy" id="49168"/>
    <lineage>
        <taxon>Eukaryota</taxon>
        <taxon>Viridiplantae</taxon>
        <taxon>Streptophyta</taxon>
        <taxon>Embryophyta</taxon>
        <taxon>Tracheophyta</taxon>
        <taxon>Spermatophyta</taxon>
        <taxon>Magnoliopsida</taxon>
        <taxon>eudicotyledons</taxon>
        <taxon>Gunneridae</taxon>
        <taxon>Pentapetalae</taxon>
        <taxon>asterids</taxon>
        <taxon>Ericales</taxon>
        <taxon>Ericaceae</taxon>
        <taxon>Ericoideae</taxon>
        <taxon>Rhodoreae</taxon>
        <taxon>Rhododendron</taxon>
    </lineage>
</organism>
<evidence type="ECO:0000313" key="1">
    <source>
        <dbReference type="EMBL" id="KAI8572310.1"/>
    </source>
</evidence>